<dbReference type="RefSeq" id="WP_101933971.1">
    <property type="nucleotide sequence ID" value="NZ_CP018622.1"/>
</dbReference>
<sequence length="299" mass="35020">MTNLLPAKDEPNVTNKRNLYVGGSDIPTIIGLNKYKSQYELAQEKVGIKKNEFKGNEYTQYGNIMEPMIRDYINALNQVMFVPDTRIGDGIRSNTDGYEAEHQLILEIKTHGKNLNTKPYIAQMQLYMYQFDCDYGWLALYERPSDFDTEFDANRLQVQEIGRDDAYIEKILDAIETFWIRCEFLKENPKATEEDFINFGQNEVMIFAREVSKLEMQLAEFKELEKQYKDAKQKLHDAMEAYDIKKYETDYVAITRILPGERKSFDSSRFKKDYPELAAEYQKVSKTKGSIRINVKEEV</sequence>
<name>A0A2K9J4G0_9BACI</name>
<dbReference type="InterPro" id="IPR011335">
    <property type="entry name" value="Restrct_endonuc-II-like"/>
</dbReference>
<reference evidence="4" key="1">
    <citation type="submission" date="2016-11" db="EMBL/GenBank/DDBJ databases">
        <title>Complete genome sequence of Virgibacillus pantothenticus 21D, a halophilic bacterium isolated from the deep hypersaline anoxic basin Discovery in the Mediterranean Sea.</title>
        <authorList>
            <person name="Zeaiter Z."/>
            <person name="Booth J.M."/>
            <person name="Prosdocimi E.M."/>
            <person name="Mapelli F."/>
            <person name="Fusi M."/>
            <person name="Daffonchio D."/>
            <person name="Borin S."/>
            <person name="Crotti E."/>
        </authorList>
    </citation>
    <scope>NUCLEOTIDE SEQUENCE [LARGE SCALE GENOMIC DNA]</scope>
    <source>
        <strain evidence="4">21D</strain>
    </source>
</reference>
<evidence type="ECO:0000256" key="1">
    <source>
        <dbReference type="SAM" id="Coils"/>
    </source>
</evidence>
<proteinExistence type="predicted"/>
<dbReference type="AlphaFoldDB" id="A0A2K9J4G0"/>
<dbReference type="Proteomes" id="UP000234237">
    <property type="component" value="Chromosome"/>
</dbReference>
<dbReference type="SUPFAM" id="SSF52980">
    <property type="entry name" value="Restriction endonuclease-like"/>
    <property type="match status" value="1"/>
</dbReference>
<feature type="domain" description="YqaJ viral recombinase" evidence="2">
    <location>
        <begin position="16"/>
        <end position="128"/>
    </location>
</feature>
<dbReference type="KEGG" id="vpn:A21D_03541"/>
<evidence type="ECO:0000259" key="2">
    <source>
        <dbReference type="Pfam" id="PF09588"/>
    </source>
</evidence>
<evidence type="ECO:0000313" key="3">
    <source>
        <dbReference type="EMBL" id="AUJ26575.1"/>
    </source>
</evidence>
<evidence type="ECO:0000313" key="4">
    <source>
        <dbReference type="Proteomes" id="UP000234237"/>
    </source>
</evidence>
<organism evidence="3 4">
    <name type="scientific">Virgibacillus dokdonensis</name>
    <dbReference type="NCBI Taxonomy" id="302167"/>
    <lineage>
        <taxon>Bacteria</taxon>
        <taxon>Bacillati</taxon>
        <taxon>Bacillota</taxon>
        <taxon>Bacilli</taxon>
        <taxon>Bacillales</taxon>
        <taxon>Bacillaceae</taxon>
        <taxon>Virgibacillus</taxon>
    </lineage>
</organism>
<keyword evidence="1" id="KW-0175">Coiled coil</keyword>
<gene>
    <name evidence="3" type="ORF">A21D_03541</name>
</gene>
<dbReference type="Gene3D" id="3.90.320.10">
    <property type="match status" value="1"/>
</dbReference>
<protein>
    <submittedName>
        <fullName evidence="3">YqaJ-like viral recombinase domain protein</fullName>
    </submittedName>
</protein>
<dbReference type="EMBL" id="CP018622">
    <property type="protein sequence ID" value="AUJ26575.1"/>
    <property type="molecule type" value="Genomic_DNA"/>
</dbReference>
<dbReference type="InterPro" id="IPR011604">
    <property type="entry name" value="PDDEXK-like_dom_sf"/>
</dbReference>
<dbReference type="Pfam" id="PF09588">
    <property type="entry name" value="YqaJ"/>
    <property type="match status" value="1"/>
</dbReference>
<accession>A0A2K9J4G0</accession>
<feature type="coiled-coil region" evidence="1">
    <location>
        <begin position="211"/>
        <end position="241"/>
    </location>
</feature>
<dbReference type="InterPro" id="IPR019080">
    <property type="entry name" value="YqaJ_viral_recombinase"/>
</dbReference>